<dbReference type="SUPFAM" id="SSF110849">
    <property type="entry name" value="ParB/Sulfiredoxin"/>
    <property type="match status" value="1"/>
</dbReference>
<protein>
    <submittedName>
        <fullName evidence="3">Chromosome partitioning protein ParB</fullName>
    </submittedName>
</protein>
<sequence>MPGAQIINGTFKPRLRADTGGHAAENGGPSLETPEFNQSGASPMTPPNWQKIQTLQVSDIQVVERLRTASPTAVASIVSSIHEVGSILQPLLVRRVKDGYRLMDGLHRLTAAKEAGLEEVPVKVSECTNDQAIRIEVDANVAGAPLTPLDMAVFLAEHKRLYELDNPETARGKAGAHGRWNATDIMSVASFSANAAEVFGKGGRHIRRLISVGEKLSKEEIAQLRSAPNRVQFKDLEHIAKCSAEADRSAICIALGQGEAKSAKEALNRMKSPGDPVQSTPEMQASKLSDAFARASKAARLEFVRRNGEELAALLAEVQKQDATGEVVPFSSQREA</sequence>
<dbReference type="EMBL" id="CP006773">
    <property type="protein sequence ID" value="AHD01170.1"/>
    <property type="molecule type" value="Genomic_DNA"/>
</dbReference>
<dbReference type="AlphaFoldDB" id="V9VV04"/>
<dbReference type="STRING" id="999552.METH_11195"/>
<gene>
    <name evidence="3" type="ORF">METH_11195</name>
</gene>
<evidence type="ECO:0000259" key="2">
    <source>
        <dbReference type="SMART" id="SM00470"/>
    </source>
</evidence>
<dbReference type="SMART" id="SM00470">
    <property type="entry name" value="ParB"/>
    <property type="match status" value="1"/>
</dbReference>
<dbReference type="HOGENOM" id="CLU_054511_1_0_5"/>
<dbReference type="Gene3D" id="3.90.1530.10">
    <property type="entry name" value="Conserved hypothetical protein from pyrococcus furiosus pfu- 392566-001, ParB domain"/>
    <property type="match status" value="1"/>
</dbReference>
<dbReference type="PATRIC" id="fig|999552.6.peg.2232"/>
<organism evidence="3 4">
    <name type="scientific">Leisingera methylohalidivorans DSM 14336</name>
    <dbReference type="NCBI Taxonomy" id="999552"/>
    <lineage>
        <taxon>Bacteria</taxon>
        <taxon>Pseudomonadati</taxon>
        <taxon>Pseudomonadota</taxon>
        <taxon>Alphaproteobacteria</taxon>
        <taxon>Rhodobacterales</taxon>
        <taxon>Roseobacteraceae</taxon>
        <taxon>Leisingera</taxon>
    </lineage>
</organism>
<dbReference type="InterPro" id="IPR036086">
    <property type="entry name" value="ParB/Sulfiredoxin_sf"/>
</dbReference>
<reference evidence="3 4" key="1">
    <citation type="submission" date="2013-09" db="EMBL/GenBank/DDBJ databases">
        <authorList>
            <consortium name="DOE Joint Genome Institute"/>
            <person name="Klenk H.-P."/>
            <person name="Huntemann M."/>
            <person name="Han J."/>
            <person name="Chen A."/>
            <person name="Kyrpides N."/>
            <person name="Mavromatis K."/>
            <person name="Markowitz V."/>
            <person name="Palaniappan K."/>
            <person name="Ivanova N."/>
            <person name="Schaumberg A."/>
            <person name="Pati A."/>
            <person name="Liolios K."/>
            <person name="Nordberg H.P."/>
            <person name="Cantor M.N."/>
            <person name="Hua S.X."/>
            <person name="Woyke T."/>
        </authorList>
    </citation>
    <scope>NUCLEOTIDE SEQUENCE [LARGE SCALE GENOMIC DNA]</scope>
    <source>
        <strain evidence="3 4">DSM 14336</strain>
    </source>
</reference>
<dbReference type="InterPro" id="IPR050336">
    <property type="entry name" value="Chromosome_partition/occlusion"/>
</dbReference>
<keyword evidence="4" id="KW-1185">Reference proteome</keyword>
<evidence type="ECO:0000256" key="1">
    <source>
        <dbReference type="SAM" id="MobiDB-lite"/>
    </source>
</evidence>
<dbReference type="PANTHER" id="PTHR33375:SF1">
    <property type="entry name" value="CHROMOSOME-PARTITIONING PROTEIN PARB-RELATED"/>
    <property type="match status" value="1"/>
</dbReference>
<name>V9VV04_9RHOB</name>
<dbReference type="GO" id="GO:0005694">
    <property type="term" value="C:chromosome"/>
    <property type="evidence" value="ECO:0007669"/>
    <property type="project" value="TreeGrafter"/>
</dbReference>
<evidence type="ECO:0000313" key="3">
    <source>
        <dbReference type="EMBL" id="AHD01170.1"/>
    </source>
</evidence>
<evidence type="ECO:0000313" key="4">
    <source>
        <dbReference type="Proteomes" id="UP000018780"/>
    </source>
</evidence>
<feature type="region of interest" description="Disordered" evidence="1">
    <location>
        <begin position="1"/>
        <end position="42"/>
    </location>
</feature>
<dbReference type="PANTHER" id="PTHR33375">
    <property type="entry name" value="CHROMOSOME-PARTITIONING PROTEIN PARB-RELATED"/>
    <property type="match status" value="1"/>
</dbReference>
<dbReference type="GO" id="GO:0007059">
    <property type="term" value="P:chromosome segregation"/>
    <property type="evidence" value="ECO:0007669"/>
    <property type="project" value="TreeGrafter"/>
</dbReference>
<dbReference type="Pfam" id="PF02195">
    <property type="entry name" value="ParB_N"/>
    <property type="match status" value="1"/>
</dbReference>
<feature type="domain" description="ParB-like N-terminal" evidence="2">
    <location>
        <begin position="53"/>
        <end position="141"/>
    </location>
</feature>
<dbReference type="KEGG" id="lmd:METH_11195"/>
<proteinExistence type="predicted"/>
<accession>V9VV04</accession>
<dbReference type="OrthoDB" id="2053844at2"/>
<dbReference type="Proteomes" id="UP000018780">
    <property type="component" value="Chromosome"/>
</dbReference>
<dbReference type="InterPro" id="IPR003115">
    <property type="entry name" value="ParB_N"/>
</dbReference>